<dbReference type="PROSITE" id="PS50293">
    <property type="entry name" value="TPR_REGION"/>
    <property type="match status" value="1"/>
</dbReference>
<dbReference type="Gene3D" id="1.25.40.10">
    <property type="entry name" value="Tetratricopeptide repeat domain"/>
    <property type="match status" value="2"/>
</dbReference>
<dbReference type="PANTHER" id="PTHR45586:SF1">
    <property type="entry name" value="LIPOPOLYSACCHARIDE ASSEMBLY PROTEIN B"/>
    <property type="match status" value="1"/>
</dbReference>
<name>A0A2M7BUW5_9BACT</name>
<proteinExistence type="predicted"/>
<dbReference type="InterPro" id="IPR011990">
    <property type="entry name" value="TPR-like_helical_dom_sf"/>
</dbReference>
<feature type="transmembrane region" description="Helical" evidence="4">
    <location>
        <begin position="50"/>
        <end position="68"/>
    </location>
</feature>
<feature type="transmembrane region" description="Helical" evidence="4">
    <location>
        <begin position="304"/>
        <end position="328"/>
    </location>
</feature>
<feature type="transmembrane region" description="Helical" evidence="4">
    <location>
        <begin position="205"/>
        <end position="226"/>
    </location>
</feature>
<keyword evidence="1" id="KW-0677">Repeat</keyword>
<feature type="transmembrane region" description="Helical" evidence="4">
    <location>
        <begin position="265"/>
        <end position="284"/>
    </location>
</feature>
<dbReference type="InterPro" id="IPR051012">
    <property type="entry name" value="CellSynth/LPSAsmb/PSIAsmb"/>
</dbReference>
<keyword evidence="4" id="KW-0472">Membrane</keyword>
<feature type="non-terminal residue" evidence="5">
    <location>
        <position position="1"/>
    </location>
</feature>
<evidence type="ECO:0000313" key="6">
    <source>
        <dbReference type="Proteomes" id="UP000229894"/>
    </source>
</evidence>
<evidence type="ECO:0000313" key="5">
    <source>
        <dbReference type="EMBL" id="PIV10325.1"/>
    </source>
</evidence>
<feature type="transmembrane region" description="Helical" evidence="4">
    <location>
        <begin position="20"/>
        <end position="38"/>
    </location>
</feature>
<dbReference type="PROSITE" id="PS50005">
    <property type="entry name" value="TPR"/>
    <property type="match status" value="2"/>
</dbReference>
<protein>
    <submittedName>
        <fullName evidence="5">Uncharacterized protein</fullName>
    </submittedName>
</protein>
<feature type="repeat" description="TPR" evidence="3">
    <location>
        <begin position="567"/>
        <end position="600"/>
    </location>
</feature>
<evidence type="ECO:0000256" key="2">
    <source>
        <dbReference type="ARBA" id="ARBA00022803"/>
    </source>
</evidence>
<dbReference type="Proteomes" id="UP000229894">
    <property type="component" value="Unassembled WGS sequence"/>
</dbReference>
<feature type="transmembrane region" description="Helical" evidence="4">
    <location>
        <begin position="235"/>
        <end position="259"/>
    </location>
</feature>
<dbReference type="SMART" id="SM00028">
    <property type="entry name" value="TPR"/>
    <property type="match status" value="5"/>
</dbReference>
<comment type="caution">
    <text evidence="5">The sequence shown here is derived from an EMBL/GenBank/DDBJ whole genome shotgun (WGS) entry which is preliminary data.</text>
</comment>
<feature type="repeat" description="TPR" evidence="3">
    <location>
        <begin position="533"/>
        <end position="566"/>
    </location>
</feature>
<dbReference type="SUPFAM" id="SSF48452">
    <property type="entry name" value="TPR-like"/>
    <property type="match status" value="1"/>
</dbReference>
<keyword evidence="4" id="KW-1133">Transmembrane helix</keyword>
<dbReference type="Pfam" id="PF14559">
    <property type="entry name" value="TPR_19"/>
    <property type="match status" value="1"/>
</dbReference>
<keyword evidence="2 3" id="KW-0802">TPR repeat</keyword>
<dbReference type="Pfam" id="PF13432">
    <property type="entry name" value="TPR_16"/>
    <property type="match status" value="1"/>
</dbReference>
<sequence length="628" mass="70818">PGLPQIMSFQSFNPLNGSFQGLSIFLVAVVSLLIGIILQQVKNRRERKIFLFVNYFLIGLAALLLVWINFQAAWLTLAAVMLVLLIAAIWTHLFRERINLLILPIVLLLISLAGLTGLIDRAKDFTGSDFIKTSLPEEVILDYQTAGRITWQSLKESPVLGSGPGTFLVDFAKFKPVQFNESRFWNIRFDKGPSYLMEMVGTTGILGILSYLTIVVIFGLIIFIFLRRTIKGGNLLAEQAVTILSLFSFWLALLIGQFVYLNNTVLSFCFWLSMALTIGLWQAVQGKSRKIGFSFKRLPELGLVANVFLLIMIFVLLGLFYLGGRLYWADVKFSQAAADNEQLVRNLEETVNLNKYRENYRRSLSQAYLLSAWDEAGKAEEERNTQLLQAYASGAIQQAREAVLLSPDAVMAWQNLAVIYRDSRGLVGGTLPFASDAFNQALALEPTNPFFYRELCRINLVSEEEEKNWDKTISYCQKAIDLKSDYLDAHIQLALVYEEKGDLEEAAERLKGALDKLRGVSFQRGSELAGAAAEIYFQLGRVYFNLEQLESAINMFEQSVVVVPNYANARYALALSYYQEERLEDALTQFQIVDQLVPGNQDVQTRIQQLQDQLQSTVPTEPLPTEGE</sequence>
<keyword evidence="4" id="KW-0812">Transmembrane</keyword>
<gene>
    <name evidence="5" type="ORF">COS49_01100</name>
</gene>
<feature type="transmembrane region" description="Helical" evidence="4">
    <location>
        <begin position="74"/>
        <end position="93"/>
    </location>
</feature>
<reference evidence="6" key="1">
    <citation type="submission" date="2017-09" db="EMBL/GenBank/DDBJ databases">
        <title>Depth-based differentiation of microbial function through sediment-hosted aquifers and enrichment of novel symbionts in the deep terrestrial subsurface.</title>
        <authorList>
            <person name="Probst A.J."/>
            <person name="Ladd B."/>
            <person name="Jarett J.K."/>
            <person name="Geller-Mcgrath D.E."/>
            <person name="Sieber C.M.K."/>
            <person name="Emerson J.B."/>
            <person name="Anantharaman K."/>
            <person name="Thomas B.C."/>
            <person name="Malmstrom R."/>
            <person name="Stieglmeier M."/>
            <person name="Klingl A."/>
            <person name="Woyke T."/>
            <person name="Ryan C.M."/>
            <person name="Banfield J.F."/>
        </authorList>
    </citation>
    <scope>NUCLEOTIDE SEQUENCE [LARGE SCALE GENOMIC DNA]</scope>
</reference>
<dbReference type="EMBL" id="PEUX01000026">
    <property type="protein sequence ID" value="PIV10325.1"/>
    <property type="molecule type" value="Genomic_DNA"/>
</dbReference>
<dbReference type="InterPro" id="IPR019734">
    <property type="entry name" value="TPR_rpt"/>
</dbReference>
<dbReference type="AlphaFoldDB" id="A0A2M7BUW5"/>
<evidence type="ECO:0000256" key="4">
    <source>
        <dbReference type="SAM" id="Phobius"/>
    </source>
</evidence>
<dbReference type="PANTHER" id="PTHR45586">
    <property type="entry name" value="TPR REPEAT-CONTAINING PROTEIN PA4667"/>
    <property type="match status" value="1"/>
</dbReference>
<evidence type="ECO:0000256" key="3">
    <source>
        <dbReference type="PROSITE-ProRule" id="PRU00339"/>
    </source>
</evidence>
<evidence type="ECO:0000256" key="1">
    <source>
        <dbReference type="ARBA" id="ARBA00022737"/>
    </source>
</evidence>
<organism evidence="5 6">
    <name type="scientific">Candidatus Portnoybacteria bacterium CG03_land_8_20_14_0_80_41_10</name>
    <dbReference type="NCBI Taxonomy" id="1974808"/>
    <lineage>
        <taxon>Bacteria</taxon>
        <taxon>Candidatus Portnoyibacteriota</taxon>
    </lineage>
</organism>
<accession>A0A2M7BUW5</accession>
<feature type="transmembrane region" description="Helical" evidence="4">
    <location>
        <begin position="100"/>
        <end position="119"/>
    </location>
</feature>